<proteinExistence type="predicted"/>
<reference evidence="1" key="1">
    <citation type="submission" date="2021-01" db="EMBL/GenBank/DDBJ databases">
        <authorList>
            <consortium name="Genoscope - CEA"/>
            <person name="William W."/>
        </authorList>
    </citation>
    <scope>NUCLEOTIDE SEQUENCE</scope>
</reference>
<organism evidence="1 2">
    <name type="scientific">Paramecium sonneborni</name>
    <dbReference type="NCBI Taxonomy" id="65129"/>
    <lineage>
        <taxon>Eukaryota</taxon>
        <taxon>Sar</taxon>
        <taxon>Alveolata</taxon>
        <taxon>Ciliophora</taxon>
        <taxon>Intramacronucleata</taxon>
        <taxon>Oligohymenophorea</taxon>
        <taxon>Peniculida</taxon>
        <taxon>Parameciidae</taxon>
        <taxon>Paramecium</taxon>
    </lineage>
</organism>
<dbReference type="Proteomes" id="UP000692954">
    <property type="component" value="Unassembled WGS sequence"/>
</dbReference>
<gene>
    <name evidence="1" type="ORF">PSON_ATCC_30995.1.T0160061</name>
</gene>
<accession>A0A8S1LG74</accession>
<dbReference type="EMBL" id="CAJJDN010000016">
    <property type="protein sequence ID" value="CAD8061944.1"/>
    <property type="molecule type" value="Genomic_DNA"/>
</dbReference>
<dbReference type="AlphaFoldDB" id="A0A8S1LG74"/>
<comment type="caution">
    <text evidence="1">The sequence shown here is derived from an EMBL/GenBank/DDBJ whole genome shotgun (WGS) entry which is preliminary data.</text>
</comment>
<protein>
    <submittedName>
        <fullName evidence="1">Uncharacterized protein</fullName>
    </submittedName>
</protein>
<keyword evidence="2" id="KW-1185">Reference proteome</keyword>
<name>A0A8S1LG74_9CILI</name>
<sequence length="62" mass="8017">MVLRFDAWKRRIIFSRWKNIIQRIILKWEISQLWTFDQSQSKYHTKLQFQRFEKYWQLLVQI</sequence>
<evidence type="ECO:0000313" key="1">
    <source>
        <dbReference type="EMBL" id="CAD8061944.1"/>
    </source>
</evidence>
<evidence type="ECO:0000313" key="2">
    <source>
        <dbReference type="Proteomes" id="UP000692954"/>
    </source>
</evidence>